<dbReference type="Proteomes" id="UP001058441">
    <property type="component" value="Genome"/>
</dbReference>
<accession>A0A9E7TYK3</accession>
<keyword evidence="2" id="KW-1185">Reference proteome</keyword>
<reference evidence="1" key="1">
    <citation type="submission" date="2022-08" db="EMBL/GenBank/DDBJ databases">
        <authorList>
            <person name="Madden B."/>
            <person name="Scherer A.E."/>
            <person name="Alnozaily A."/>
            <person name="Amadi D."/>
            <person name="Ghanbari-Martinez R.M."/>
            <person name="Hernandez J.D."/>
            <person name="Jacoby M.E."/>
            <person name="Machiraju V.K."/>
            <person name="Nalbantoglu E."/>
            <person name="Nawabe M."/>
            <person name="Niccum P."/>
            <person name="Wilkins Z."/>
            <person name="Zaghmout Y."/>
            <person name="Zakari M."/>
            <person name="Braverman J.L."/>
            <person name="Makula M.N."/>
            <person name="Singer L."/>
            <person name="Whitefleet-Smith J.L."/>
            <person name="Garlena R.A."/>
            <person name="Russell D.A."/>
            <person name="Jacobs-Sera D."/>
            <person name="Hatfull G.F."/>
        </authorList>
    </citation>
    <scope>NUCLEOTIDE SEQUENCE</scope>
</reference>
<evidence type="ECO:0000313" key="2">
    <source>
        <dbReference type="Proteomes" id="UP001058441"/>
    </source>
</evidence>
<gene>
    <name evidence="1" type="primary">55</name>
    <name evidence="1" type="ORF">SEA_PARVUSTARDA_55</name>
</gene>
<protein>
    <submittedName>
        <fullName evidence="1">Uncharacterized protein</fullName>
    </submittedName>
</protein>
<organism evidence="1 2">
    <name type="scientific">Gordonia phage ParvusTarda</name>
    <dbReference type="NCBI Taxonomy" id="2927261"/>
    <lineage>
        <taxon>Viruses</taxon>
        <taxon>Duplodnaviria</taxon>
        <taxon>Heunggongvirae</taxon>
        <taxon>Uroviricota</taxon>
        <taxon>Caudoviricetes</taxon>
        <taxon>Dovevirinae</taxon>
        <taxon>Lambovirus</taxon>
        <taxon>Lambovirus parvustarda</taxon>
    </lineage>
</organism>
<sequence>MTKIEASADLQVGYYVKITGDHIAEILEVPQASFAGNIGQITEEHLPGPVWIVQFSHIGGEYSFSSNELEFVTRPLSLIGREIISLWRTKKPSSSTLAYAGPYVEAICMMDKPSDSYGLESGDMIIAYLLNNLRNWRGEDARRIKAELNRALDAYRDGWR</sequence>
<evidence type="ECO:0000313" key="1">
    <source>
        <dbReference type="EMBL" id="UVT31036.1"/>
    </source>
</evidence>
<name>A0A9E7TYK3_9CAUD</name>
<proteinExistence type="predicted"/>
<dbReference type="EMBL" id="OP172868">
    <property type="protein sequence ID" value="UVT31036.1"/>
    <property type="molecule type" value="Genomic_DNA"/>
</dbReference>